<proteinExistence type="predicted"/>
<keyword evidence="1" id="KW-0862">Zinc</keyword>
<protein>
    <recommendedName>
        <fullName evidence="3">CCHC-type domain-containing protein</fullName>
    </recommendedName>
</protein>
<keyword evidence="1" id="KW-0479">Metal-binding</keyword>
<gene>
    <name evidence="4" type="ORF">X797_012241</name>
</gene>
<reference evidence="4 5" key="1">
    <citation type="submission" date="2014-02" db="EMBL/GenBank/DDBJ databases">
        <title>The genome sequence of the entomopathogenic fungus Metarhizium robertsii ARSEF 2575.</title>
        <authorList>
            <person name="Giuliano Garisto Donzelli B."/>
            <person name="Roe B.A."/>
            <person name="Macmil S.L."/>
            <person name="Krasnoff S.B."/>
            <person name="Gibson D.M."/>
        </authorList>
    </citation>
    <scope>NUCLEOTIDE SEQUENCE [LARGE SCALE GENOMIC DNA]</scope>
    <source>
        <strain evidence="4 5">ARSEF 2575</strain>
    </source>
</reference>
<feature type="compositionally biased region" description="Acidic residues" evidence="2">
    <location>
        <begin position="467"/>
        <end position="487"/>
    </location>
</feature>
<feature type="compositionally biased region" description="Polar residues" evidence="2">
    <location>
        <begin position="41"/>
        <end position="52"/>
    </location>
</feature>
<evidence type="ECO:0000259" key="3">
    <source>
        <dbReference type="PROSITE" id="PS50158"/>
    </source>
</evidence>
<keyword evidence="1" id="KW-0863">Zinc-finger</keyword>
<feature type="region of interest" description="Disordered" evidence="2">
    <location>
        <begin position="451"/>
        <end position="522"/>
    </location>
</feature>
<evidence type="ECO:0000313" key="4">
    <source>
        <dbReference type="EMBL" id="EXU94684.1"/>
    </source>
</evidence>
<dbReference type="AlphaFoldDB" id="A0A014MUA4"/>
<dbReference type="Proteomes" id="UP000030151">
    <property type="component" value="Unassembled WGS sequence"/>
</dbReference>
<feature type="compositionally biased region" description="Basic and acidic residues" evidence="2">
    <location>
        <begin position="54"/>
        <end position="67"/>
    </location>
</feature>
<evidence type="ECO:0000313" key="5">
    <source>
        <dbReference type="Proteomes" id="UP000030151"/>
    </source>
</evidence>
<feature type="compositionally biased region" description="Basic and acidic residues" evidence="2">
    <location>
        <begin position="29"/>
        <end position="40"/>
    </location>
</feature>
<organism evidence="4 5">
    <name type="scientific">Metarhizium robertsii</name>
    <dbReference type="NCBI Taxonomy" id="568076"/>
    <lineage>
        <taxon>Eukaryota</taxon>
        <taxon>Fungi</taxon>
        <taxon>Dikarya</taxon>
        <taxon>Ascomycota</taxon>
        <taxon>Pezizomycotina</taxon>
        <taxon>Sordariomycetes</taxon>
        <taxon>Hypocreomycetidae</taxon>
        <taxon>Hypocreales</taxon>
        <taxon>Clavicipitaceae</taxon>
        <taxon>Metarhizium</taxon>
    </lineage>
</organism>
<feature type="compositionally biased region" description="Basic residues" evidence="2">
    <location>
        <begin position="1"/>
        <end position="13"/>
    </location>
</feature>
<feature type="compositionally biased region" description="Low complexity" evidence="2">
    <location>
        <begin position="116"/>
        <end position="128"/>
    </location>
</feature>
<feature type="compositionally biased region" description="Low complexity" evidence="2">
    <location>
        <begin position="18"/>
        <end position="28"/>
    </location>
</feature>
<feature type="region of interest" description="Disordered" evidence="2">
    <location>
        <begin position="1"/>
        <end position="153"/>
    </location>
</feature>
<dbReference type="OrthoDB" id="3692783at2759"/>
<name>A0A014MUA4_9HYPO</name>
<dbReference type="EMBL" id="JELW01000182">
    <property type="protein sequence ID" value="EXU94684.1"/>
    <property type="molecule type" value="Genomic_DNA"/>
</dbReference>
<evidence type="ECO:0000256" key="2">
    <source>
        <dbReference type="SAM" id="MobiDB-lite"/>
    </source>
</evidence>
<dbReference type="GO" id="GO:0008270">
    <property type="term" value="F:zinc ion binding"/>
    <property type="evidence" value="ECO:0007669"/>
    <property type="project" value="UniProtKB-KW"/>
</dbReference>
<dbReference type="HOGENOM" id="CLU_514906_0_0_1"/>
<feature type="domain" description="CCHC-type" evidence="3">
    <location>
        <begin position="335"/>
        <end position="348"/>
    </location>
</feature>
<dbReference type="InterPro" id="IPR001878">
    <property type="entry name" value="Znf_CCHC"/>
</dbReference>
<comment type="caution">
    <text evidence="4">The sequence shown here is derived from an EMBL/GenBank/DDBJ whole genome shotgun (WGS) entry which is preliminary data.</text>
</comment>
<accession>A0A014MUA4</accession>
<evidence type="ECO:0000256" key="1">
    <source>
        <dbReference type="PROSITE-ProRule" id="PRU00047"/>
    </source>
</evidence>
<feature type="compositionally biased region" description="Basic residues" evidence="2">
    <location>
        <begin position="81"/>
        <end position="95"/>
    </location>
</feature>
<sequence>MPRRNRQKTRQGPHRGNAEAAAAPSSAEPSRKRSWADSQHDSATAQAASSSVERPPKRSRADLDSQHDSAIAKAAPSSSNRPRRKRRGHRRKSKPTQKDAATTSCSAAVEACSPQGDSAAAPRDAAPGGALGAKTTSSQVRPVHGPSANQKLRDRIRQREGLKRLYTLHCRILDPYDPTTIGSSEAILAKLNSITFGRRPRKGALGTFDAAVIDGSLLFLNLRGTLRPHIKQSLVAAVSAALGLRLRLCEEKYMLRLKWLLPCRALRYGSLEALEKIRKENGVVVSQVAQRFSTWYATFTDLDQALEALAKNKFWIGGQLSTVCPILEDSVPIFCYNCNAPGHMHAQCSSKLKRCGKCSAVGQHDTKHCHVTVRSEMRCPNCGLKGHAAFDTNCEYPASKAEWKRASIAKKTLPAWAAAFLSAQAISTGVKHNPWEGMIYTQKPDEIARLPKRRRQAKAASQATEASGEEAEDGDCESMDDDELESDESPKKRGPGRPKNPPKLDASQTSLDGFCKPRNSQA</sequence>
<dbReference type="PROSITE" id="PS50158">
    <property type="entry name" value="ZF_CCHC"/>
    <property type="match status" value="1"/>
</dbReference>
<dbReference type="GO" id="GO:0003676">
    <property type="term" value="F:nucleic acid binding"/>
    <property type="evidence" value="ECO:0007669"/>
    <property type="project" value="InterPro"/>
</dbReference>
<dbReference type="SMART" id="SM00343">
    <property type="entry name" value="ZnF_C2HC"/>
    <property type="match status" value="2"/>
</dbReference>